<comment type="caution">
    <text evidence="2">The sequence shown here is derived from an EMBL/GenBank/DDBJ whole genome shotgun (WGS) entry which is preliminary data.</text>
</comment>
<reference evidence="2" key="1">
    <citation type="submission" date="2018-12" db="EMBL/GenBank/DDBJ databases">
        <authorList>
            <person name="Jadhav K."/>
            <person name="Kushwaha B."/>
            <person name="Jadhav I."/>
        </authorList>
    </citation>
    <scope>NUCLEOTIDE SEQUENCE [LARGE SCALE GENOMIC DNA]</scope>
    <source>
        <strain evidence="2">SBS 10</strain>
    </source>
</reference>
<accession>A0A3S0NX10</accession>
<protein>
    <submittedName>
        <fullName evidence="2">Uncharacterized protein</fullName>
    </submittedName>
</protein>
<name>A0A3S0NX10_9GAMM</name>
<gene>
    <name evidence="2" type="ORF">DSL92_05070</name>
</gene>
<evidence type="ECO:0000256" key="1">
    <source>
        <dbReference type="SAM" id="MobiDB-lite"/>
    </source>
</evidence>
<organism evidence="2">
    <name type="scientific">Billgrantia gudaonensis</name>
    <dbReference type="NCBI Taxonomy" id="376427"/>
    <lineage>
        <taxon>Bacteria</taxon>
        <taxon>Pseudomonadati</taxon>
        <taxon>Pseudomonadota</taxon>
        <taxon>Gammaproteobacteria</taxon>
        <taxon>Oceanospirillales</taxon>
        <taxon>Halomonadaceae</taxon>
        <taxon>Billgrantia</taxon>
    </lineage>
</organism>
<feature type="region of interest" description="Disordered" evidence="1">
    <location>
        <begin position="53"/>
        <end position="82"/>
    </location>
</feature>
<evidence type="ECO:0000313" key="2">
    <source>
        <dbReference type="EMBL" id="RUA22567.1"/>
    </source>
</evidence>
<sequence>MIWAGAGISGRQPLARRALRTLWLGAWPFEERWPEGREGRVMLECPSDCRPAVGGGGGRRSGVYQCQRHRDRADDSDGRRVA</sequence>
<dbReference type="EMBL" id="RXHI01000014">
    <property type="protein sequence ID" value="RUA22567.1"/>
    <property type="molecule type" value="Genomic_DNA"/>
</dbReference>
<proteinExistence type="predicted"/>
<dbReference type="AlphaFoldDB" id="A0A3S0NX10"/>
<feature type="compositionally biased region" description="Basic and acidic residues" evidence="1">
    <location>
        <begin position="71"/>
        <end position="82"/>
    </location>
</feature>